<dbReference type="InterPro" id="IPR011059">
    <property type="entry name" value="Metal-dep_hydrolase_composite"/>
</dbReference>
<dbReference type="InterPro" id="IPR051781">
    <property type="entry name" value="Metallo-dep_Hydrolase"/>
</dbReference>
<dbReference type="AlphaFoldDB" id="A0A261R6B0"/>
<dbReference type="Gene3D" id="3.20.20.140">
    <property type="entry name" value="Metal-dependent hydrolases"/>
    <property type="match status" value="1"/>
</dbReference>
<evidence type="ECO:0000313" key="2">
    <source>
        <dbReference type="EMBL" id="OZI20317.1"/>
    </source>
</evidence>
<dbReference type="GO" id="GO:0016810">
    <property type="term" value="F:hydrolase activity, acting on carbon-nitrogen (but not peptide) bonds"/>
    <property type="evidence" value="ECO:0007669"/>
    <property type="project" value="InterPro"/>
</dbReference>
<dbReference type="Gene3D" id="2.30.40.10">
    <property type="entry name" value="Urease, subunit C, domain 1"/>
    <property type="match status" value="1"/>
</dbReference>
<dbReference type="Pfam" id="PF01979">
    <property type="entry name" value="Amidohydro_1"/>
    <property type="match status" value="1"/>
</dbReference>
<dbReference type="InterPro" id="IPR032466">
    <property type="entry name" value="Metal_Hydrolase"/>
</dbReference>
<name>A0A261R6B0_9BORD</name>
<dbReference type="RefSeq" id="WP_094848917.1">
    <property type="nucleotide sequence ID" value="NZ_NEVJ01000003.1"/>
</dbReference>
<protein>
    <recommendedName>
        <fullName evidence="1">Amidohydrolase-related domain-containing protein</fullName>
    </recommendedName>
</protein>
<comment type="caution">
    <text evidence="2">The sequence shown here is derived from an EMBL/GenBank/DDBJ whole genome shotgun (WGS) entry which is preliminary data.</text>
</comment>
<keyword evidence="3" id="KW-1185">Reference proteome</keyword>
<dbReference type="SUPFAM" id="SSF51338">
    <property type="entry name" value="Composite domain of metallo-dependent hydrolases"/>
    <property type="match status" value="1"/>
</dbReference>
<dbReference type="InterPro" id="IPR006680">
    <property type="entry name" value="Amidohydro-rel"/>
</dbReference>
<dbReference type="OrthoDB" id="9782972at2"/>
<dbReference type="PANTHER" id="PTHR43135:SF3">
    <property type="entry name" value="ALPHA-D-RIBOSE 1-METHYLPHOSPHONATE 5-TRIPHOSPHATE DIPHOSPHATASE"/>
    <property type="match status" value="1"/>
</dbReference>
<gene>
    <name evidence="2" type="ORF">CAL26_22560</name>
</gene>
<evidence type="ECO:0000259" key="1">
    <source>
        <dbReference type="Pfam" id="PF01979"/>
    </source>
</evidence>
<dbReference type="Proteomes" id="UP000216857">
    <property type="component" value="Unassembled WGS sequence"/>
</dbReference>
<dbReference type="SUPFAM" id="SSF51556">
    <property type="entry name" value="Metallo-dependent hydrolases"/>
    <property type="match status" value="1"/>
</dbReference>
<dbReference type="EMBL" id="NEVJ01000003">
    <property type="protein sequence ID" value="OZI20317.1"/>
    <property type="molecule type" value="Genomic_DNA"/>
</dbReference>
<evidence type="ECO:0000313" key="3">
    <source>
        <dbReference type="Proteomes" id="UP000216857"/>
    </source>
</evidence>
<proteinExistence type="predicted"/>
<feature type="domain" description="Amidohydrolase-related" evidence="1">
    <location>
        <begin position="60"/>
        <end position="413"/>
    </location>
</feature>
<reference evidence="2" key="1">
    <citation type="submission" date="2017-05" db="EMBL/GenBank/DDBJ databases">
        <title>Complete and WGS of Bordetella genogroups.</title>
        <authorList>
            <person name="Spilker T."/>
            <person name="Lipuma J."/>
        </authorList>
    </citation>
    <scope>NUCLEOTIDE SEQUENCE</scope>
    <source>
        <strain evidence="2">AU21707</strain>
    </source>
</reference>
<dbReference type="InterPro" id="IPR057744">
    <property type="entry name" value="OTAase-like"/>
</dbReference>
<sequence length="443" mass="47690">MAKILDFLGATLIDGTGGLAIENGNMRVADGRVVAVWQGKARPAAAEAPADEAVDTRGATIMPGLIDTHCHISYGEGRAAEEIDVYGGAEWAAVRAVWNAGKVLQSGVTTICDPGSTWNVAVTCRDAILNGMYPGPRVAAGGRHISADGGFADYFPSWLGMPVSAEGVLCHNRDDMLQEVRRQVKNRVDVVKISGDSQAQESNLDAGPCFTADEMTAIVQMSHQLGRKVTIHARYAGTVAMAARAGVDWLIHASYMKAEDVGMVRDLGIPICPTMTFAANIVQHGSEVGVDPNYIEHKRRELDALVRIHTRCIEAGIPMMMGSESGFAVTPYGEWHSRELELMVELLGMRPMDAIVAATANNARALGWEDRVGTLAPGRWADFLVVDGDPLINIGILADPKRIRAVYKGGEQVERPASPSPERRRMAHERGFSVSTAILRRAA</sequence>
<accession>A0A261R6B0</accession>
<organism evidence="2 3">
    <name type="scientific">Bordetella genomosp. 9</name>
    <dbReference type="NCBI Taxonomy" id="1416803"/>
    <lineage>
        <taxon>Bacteria</taxon>
        <taxon>Pseudomonadati</taxon>
        <taxon>Pseudomonadota</taxon>
        <taxon>Betaproteobacteria</taxon>
        <taxon>Burkholderiales</taxon>
        <taxon>Alcaligenaceae</taxon>
        <taxon>Bordetella</taxon>
    </lineage>
</organism>
<dbReference type="PANTHER" id="PTHR43135">
    <property type="entry name" value="ALPHA-D-RIBOSE 1-METHYLPHOSPHONATE 5-TRIPHOSPHATE DIPHOSPHATASE"/>
    <property type="match status" value="1"/>
</dbReference>
<dbReference type="CDD" id="cd01299">
    <property type="entry name" value="Met_dep_hydrolase_A"/>
    <property type="match status" value="1"/>
</dbReference>